<sequence>MFDRARWSFSTKFTEKTSNYKRSDSIDIHNIDEKDEYSSVAVINQPRSVVKLQSWLQMANCSSAIPEYNGCATKNLSKNVIKNSNSVGSSLSTRRSLKNRHVPSRTKSADELCQRNQHCHKSRDLSHSPIRQRRSKHVLRSRSRTQRSTRTSASDDCESIYSTRFDRLSTTLVKYRPNENIPPDCLPHRSSKSKQYSFHTHHRHHIDTSSMKDSGYSDSQTSVQQLKRKSPNDPSYYAYNINPQVEIAKLQPSCHCQYHHHHCCCCQCHSSTLNHTEKQTISSLNNRNRTRRPLFMRNQMCLTMLENNMTTPLSFDIKSVDLENINKSCYKRPLKLRPLKQSSSSSSYASSPQLPEFEPSFDSSHFSSSSDNPYYSSSSKSDNFRQQIKKHTIASEHLSTSRSYPHIKPLPKTPSSKENAINNENNRRRKRHLSCDSSVWHSYQQQSLSTELLSSHKSRTSARRHRPLQRHLTTIGIIADNDQLSFIKNDTNLSNSDVFGELNLAAIELDSLRTADQSDADDDDNNNNHILVSSPVPFPKTRSMQRTFLVWNNYSNQQFSVSRGDQVKLLKKVGKDTLFVQKDDTNEVGFIPKNCLAHEINTFLSVKGLKETVL</sequence>
<organism evidence="2 4">
    <name type="scientific">Didymodactylos carnosus</name>
    <dbReference type="NCBI Taxonomy" id="1234261"/>
    <lineage>
        <taxon>Eukaryota</taxon>
        <taxon>Metazoa</taxon>
        <taxon>Spiralia</taxon>
        <taxon>Gnathifera</taxon>
        <taxon>Rotifera</taxon>
        <taxon>Eurotatoria</taxon>
        <taxon>Bdelloidea</taxon>
        <taxon>Philodinida</taxon>
        <taxon>Philodinidae</taxon>
        <taxon>Didymodactylos</taxon>
    </lineage>
</organism>
<proteinExistence type="predicted"/>
<evidence type="ECO:0000313" key="4">
    <source>
        <dbReference type="Proteomes" id="UP000663829"/>
    </source>
</evidence>
<feature type="compositionally biased region" description="Basic residues" evidence="1">
    <location>
        <begin position="95"/>
        <end position="104"/>
    </location>
</feature>
<dbReference type="EMBL" id="CAJOBC010000791">
    <property type="protein sequence ID" value="CAF3626469.1"/>
    <property type="molecule type" value="Genomic_DNA"/>
</dbReference>
<dbReference type="Proteomes" id="UP000681722">
    <property type="component" value="Unassembled WGS sequence"/>
</dbReference>
<dbReference type="InterPro" id="IPR036028">
    <property type="entry name" value="SH3-like_dom_sf"/>
</dbReference>
<reference evidence="2" key="1">
    <citation type="submission" date="2021-02" db="EMBL/GenBank/DDBJ databases">
        <authorList>
            <person name="Nowell W R."/>
        </authorList>
    </citation>
    <scope>NUCLEOTIDE SEQUENCE</scope>
</reference>
<feature type="region of interest" description="Disordered" evidence="1">
    <location>
        <begin position="84"/>
        <end position="156"/>
    </location>
</feature>
<comment type="caution">
    <text evidence="2">The sequence shown here is derived from an EMBL/GenBank/DDBJ whole genome shotgun (WGS) entry which is preliminary data.</text>
</comment>
<feature type="compositionally biased region" description="Low complexity" evidence="1">
    <location>
        <begin position="360"/>
        <end position="381"/>
    </location>
</feature>
<evidence type="ECO:0000313" key="2">
    <source>
        <dbReference type="EMBL" id="CAF0839180.1"/>
    </source>
</evidence>
<evidence type="ECO:0008006" key="5">
    <source>
        <dbReference type="Google" id="ProtNLM"/>
    </source>
</evidence>
<accession>A0A813V8U8</accession>
<feature type="compositionally biased region" description="Low complexity" evidence="1">
    <location>
        <begin position="342"/>
        <end position="351"/>
    </location>
</feature>
<feature type="compositionally biased region" description="Polar residues" evidence="1">
    <location>
        <begin position="84"/>
        <end position="94"/>
    </location>
</feature>
<dbReference type="Proteomes" id="UP000663829">
    <property type="component" value="Unassembled WGS sequence"/>
</dbReference>
<protein>
    <recommendedName>
        <fullName evidence="5">SH3 domain-containing protein</fullName>
    </recommendedName>
</protein>
<name>A0A813V8U8_9BILA</name>
<dbReference type="OrthoDB" id="10049426at2759"/>
<feature type="region of interest" description="Disordered" evidence="1">
    <location>
        <begin position="182"/>
        <end position="235"/>
    </location>
</feature>
<dbReference type="AlphaFoldDB" id="A0A813V8U8"/>
<dbReference type="SUPFAM" id="SSF50044">
    <property type="entry name" value="SH3-domain"/>
    <property type="match status" value="1"/>
</dbReference>
<gene>
    <name evidence="2" type="ORF">GPM918_LOCUS5470</name>
    <name evidence="3" type="ORF">SRO942_LOCUS5470</name>
</gene>
<dbReference type="EMBL" id="CAJNOQ010000791">
    <property type="protein sequence ID" value="CAF0839180.1"/>
    <property type="molecule type" value="Genomic_DNA"/>
</dbReference>
<feature type="compositionally biased region" description="Basic residues" evidence="1">
    <location>
        <begin position="130"/>
        <end position="147"/>
    </location>
</feature>
<evidence type="ECO:0000256" key="1">
    <source>
        <dbReference type="SAM" id="MobiDB-lite"/>
    </source>
</evidence>
<feature type="compositionally biased region" description="Polar residues" evidence="1">
    <location>
        <begin position="208"/>
        <end position="225"/>
    </location>
</feature>
<evidence type="ECO:0000313" key="3">
    <source>
        <dbReference type="EMBL" id="CAF3626469.1"/>
    </source>
</evidence>
<feature type="region of interest" description="Disordered" evidence="1">
    <location>
        <begin position="340"/>
        <end position="432"/>
    </location>
</feature>
<keyword evidence="4" id="KW-1185">Reference proteome</keyword>